<sequence length="868" mass="96150">MPEGASRERSSTHPRDGRVPASSDPTSRMRGEGRGDGVPGDAQPALADVESAECPEILSPEEAEERRKDKAQPLKRRSNAEVQVEEPRLMERPNAPVDDAVALPAEQAVAAVAQPPKDGLPAWTKHDLGFALQQLRSIREGVVRRTLRKLHLRWYHAGSRKMQVLLEAAGVNPQILAMIPSIIDTCDICRHWQRPGPKLFGPPTNILSDQEGGLITDLVGDWMDRRGIQVCFRARGQHCGMVERHNEILRRQLHLLEDQSNAEGLAVTFSTVLAEAVFAKNAMFQLGNATPYEAIFGRHPPLMATVSEESGEGISDRDAYTIRRLAISSMIQATADSKARQVAPDIPHLGGSHEPDMPDMNDKTDEVLRAKGPKPLQNAPQINPNSEADSPNQDGNVPTSNEAASSLFADADEASYDFQFQNVISDISFLGTFHDEMPACPGHVVCGEFSNFVSAEELTEPPELLLPGNMLTYVTLLTTRHSPKLNLNEPPELLLPGNMLTYVTLLTTRHSPKLNLNEWLCLSFASGAETTAVIERQSTDTYAGTSTRWGQRLLITIAVQRKWALWSADISEAFLPGLTFRELHEEGGELREVQITLPPGGEHLLRTIQGYSDFDPDAEVLVMLKPGFGLKDAPRLWLKALKRVLTKIGVSPTKVDPQLLCMHRNGELVLLMTIHVDDIKLCGHPSIMQDVVKQLESHFDAVKLEKDNFVHLGRQPCTLDCGRSLSSNSQVPLHAPTGECTCTGWPDNCFDEPKINPKVDGVRQRFSWGVIDDNGMLRLTKQDHETHEVFKWEGQDVSRELPWQPVFVPEPYSDKEDAGVVMSFVRDQPTGNSFCIVLDAATMTEKARIHFPEGHHIPLHGHGTFIRA</sequence>
<dbReference type="EMBL" id="CAMXCT010005323">
    <property type="protein sequence ID" value="CAI4012025.1"/>
    <property type="molecule type" value="Genomic_DNA"/>
</dbReference>
<keyword evidence="2 5" id="KW-0479">Metal-binding</keyword>
<keyword evidence="4 5" id="KW-0408">Iron</keyword>
<name>A0A9P1GFY6_9DINO</name>
<dbReference type="GO" id="GO:0046872">
    <property type="term" value="F:metal ion binding"/>
    <property type="evidence" value="ECO:0007669"/>
    <property type="project" value="UniProtKB-KW"/>
</dbReference>
<feature type="region of interest" description="Disordered" evidence="6">
    <location>
        <begin position="1"/>
        <end position="87"/>
    </location>
</feature>
<dbReference type="InterPro" id="IPR004294">
    <property type="entry name" value="Carotenoid_Oase"/>
</dbReference>
<keyword evidence="10" id="KW-1185">Reference proteome</keyword>
<dbReference type="Gene3D" id="3.30.420.10">
    <property type="entry name" value="Ribonuclease H-like superfamily/Ribonuclease H"/>
    <property type="match status" value="1"/>
</dbReference>
<comment type="caution">
    <text evidence="8">The sequence shown here is derived from an EMBL/GenBank/DDBJ whole genome shotgun (WGS) entry which is preliminary data.</text>
</comment>
<evidence type="ECO:0000313" key="9">
    <source>
        <dbReference type="EMBL" id="CAL4799337.1"/>
    </source>
</evidence>
<evidence type="ECO:0000313" key="8">
    <source>
        <dbReference type="EMBL" id="CAI4012025.1"/>
    </source>
</evidence>
<organism evidence="8">
    <name type="scientific">Cladocopium goreaui</name>
    <dbReference type="NCBI Taxonomy" id="2562237"/>
    <lineage>
        <taxon>Eukaryota</taxon>
        <taxon>Sar</taxon>
        <taxon>Alveolata</taxon>
        <taxon>Dinophyceae</taxon>
        <taxon>Suessiales</taxon>
        <taxon>Symbiodiniaceae</taxon>
        <taxon>Cladocopium</taxon>
    </lineage>
</organism>
<reference evidence="8" key="1">
    <citation type="submission" date="2022-10" db="EMBL/GenBank/DDBJ databases">
        <authorList>
            <person name="Chen Y."/>
            <person name="Dougan E. K."/>
            <person name="Chan C."/>
            <person name="Rhodes N."/>
            <person name="Thang M."/>
        </authorList>
    </citation>
    <scope>NUCLEOTIDE SEQUENCE</scope>
</reference>
<dbReference type="PROSITE" id="PS50994">
    <property type="entry name" value="INTEGRASE"/>
    <property type="match status" value="1"/>
</dbReference>
<feature type="compositionally biased region" description="Polar residues" evidence="6">
    <location>
        <begin position="378"/>
        <end position="401"/>
    </location>
</feature>
<dbReference type="InterPro" id="IPR001584">
    <property type="entry name" value="Integrase_cat-core"/>
</dbReference>
<reference evidence="9 10" key="2">
    <citation type="submission" date="2024-05" db="EMBL/GenBank/DDBJ databases">
        <authorList>
            <person name="Chen Y."/>
            <person name="Shah S."/>
            <person name="Dougan E. K."/>
            <person name="Thang M."/>
            <person name="Chan C."/>
        </authorList>
    </citation>
    <scope>NUCLEOTIDE SEQUENCE [LARGE SCALE GENOMIC DNA]</scope>
</reference>
<dbReference type="GO" id="GO:0016121">
    <property type="term" value="P:carotene catabolic process"/>
    <property type="evidence" value="ECO:0007669"/>
    <property type="project" value="TreeGrafter"/>
</dbReference>
<evidence type="ECO:0000313" key="10">
    <source>
        <dbReference type="Proteomes" id="UP001152797"/>
    </source>
</evidence>
<dbReference type="InterPro" id="IPR012337">
    <property type="entry name" value="RNaseH-like_sf"/>
</dbReference>
<protein>
    <submittedName>
        <fullName evidence="9">Retrovirus-related Pol polyprotein from transposon RE1 (Retro element 1) (AtRE1)</fullName>
    </submittedName>
</protein>
<dbReference type="Pfam" id="PF07727">
    <property type="entry name" value="RVT_2"/>
    <property type="match status" value="1"/>
</dbReference>
<dbReference type="PANTHER" id="PTHR10543:SF24">
    <property type="entry name" value="CAROTENOID ISOMEROOXYGENASE"/>
    <property type="match status" value="1"/>
</dbReference>
<dbReference type="GO" id="GO:0010436">
    <property type="term" value="F:carotenoid dioxygenase activity"/>
    <property type="evidence" value="ECO:0007669"/>
    <property type="project" value="TreeGrafter"/>
</dbReference>
<proteinExistence type="inferred from homology"/>
<evidence type="ECO:0000256" key="3">
    <source>
        <dbReference type="ARBA" id="ARBA00023002"/>
    </source>
</evidence>
<dbReference type="EMBL" id="CAMXCT020005323">
    <property type="protein sequence ID" value="CAL1165400.1"/>
    <property type="molecule type" value="Genomic_DNA"/>
</dbReference>
<dbReference type="SUPFAM" id="SSF53098">
    <property type="entry name" value="Ribonuclease H-like"/>
    <property type="match status" value="1"/>
</dbReference>
<evidence type="ECO:0000256" key="6">
    <source>
        <dbReference type="SAM" id="MobiDB-lite"/>
    </source>
</evidence>
<comment type="cofactor">
    <cofactor evidence="5">
        <name>Fe(2+)</name>
        <dbReference type="ChEBI" id="CHEBI:29033"/>
    </cofactor>
    <text evidence="5">Binds 1 Fe(2+) ion per subunit.</text>
</comment>
<evidence type="ECO:0000256" key="2">
    <source>
        <dbReference type="ARBA" id="ARBA00022723"/>
    </source>
</evidence>
<comment type="similarity">
    <text evidence="1">Belongs to the carotenoid oxygenase family.</text>
</comment>
<dbReference type="PANTHER" id="PTHR10543">
    <property type="entry name" value="BETA-CAROTENE DIOXYGENASE"/>
    <property type="match status" value="1"/>
</dbReference>
<evidence type="ECO:0000256" key="1">
    <source>
        <dbReference type="ARBA" id="ARBA00006787"/>
    </source>
</evidence>
<feature type="compositionally biased region" description="Basic and acidic residues" evidence="6">
    <location>
        <begin position="351"/>
        <end position="369"/>
    </location>
</feature>
<feature type="compositionally biased region" description="Basic and acidic residues" evidence="6">
    <location>
        <begin position="1"/>
        <end position="18"/>
    </location>
</feature>
<evidence type="ECO:0000259" key="7">
    <source>
        <dbReference type="PROSITE" id="PS50994"/>
    </source>
</evidence>
<dbReference type="AlphaFoldDB" id="A0A9P1GFY6"/>
<feature type="binding site" evidence="5">
    <location>
        <position position="862"/>
    </location>
    <ligand>
        <name>Fe cation</name>
        <dbReference type="ChEBI" id="CHEBI:24875"/>
        <note>catalytic</note>
    </ligand>
</feature>
<dbReference type="Proteomes" id="UP001152797">
    <property type="component" value="Unassembled WGS sequence"/>
</dbReference>
<feature type="domain" description="Integrase catalytic" evidence="7">
    <location>
        <begin position="199"/>
        <end position="299"/>
    </location>
</feature>
<dbReference type="InterPro" id="IPR013103">
    <property type="entry name" value="RVT_2"/>
</dbReference>
<evidence type="ECO:0000256" key="4">
    <source>
        <dbReference type="ARBA" id="ARBA00023004"/>
    </source>
</evidence>
<gene>
    <name evidence="8" type="ORF">C1SCF055_LOCUS37135</name>
</gene>
<dbReference type="OrthoDB" id="407010at2759"/>
<dbReference type="GO" id="GO:0003676">
    <property type="term" value="F:nucleic acid binding"/>
    <property type="evidence" value="ECO:0007669"/>
    <property type="project" value="InterPro"/>
</dbReference>
<dbReference type="GO" id="GO:0015074">
    <property type="term" value="P:DNA integration"/>
    <property type="evidence" value="ECO:0007669"/>
    <property type="project" value="InterPro"/>
</dbReference>
<dbReference type="Pfam" id="PF03055">
    <property type="entry name" value="RPE65"/>
    <property type="match status" value="1"/>
</dbReference>
<dbReference type="InterPro" id="IPR036397">
    <property type="entry name" value="RNaseH_sf"/>
</dbReference>
<feature type="region of interest" description="Disordered" evidence="6">
    <location>
        <begin position="336"/>
        <end position="401"/>
    </location>
</feature>
<dbReference type="EMBL" id="CAMXCT030005323">
    <property type="protein sequence ID" value="CAL4799337.1"/>
    <property type="molecule type" value="Genomic_DNA"/>
</dbReference>
<keyword evidence="3" id="KW-0560">Oxidoreductase</keyword>
<evidence type="ECO:0000256" key="5">
    <source>
        <dbReference type="PIRSR" id="PIRSR604294-1"/>
    </source>
</evidence>
<accession>A0A9P1GFY6</accession>